<protein>
    <submittedName>
        <fullName evidence="10">Murein L,D-transpeptidase YcbB/YkuD</fullName>
    </submittedName>
</protein>
<dbReference type="InterPro" id="IPR045380">
    <property type="entry name" value="LD_TPept_scaffold_dom"/>
</dbReference>
<name>A0A7W6J4E1_9HYPH</name>
<dbReference type="InterPro" id="IPR036365">
    <property type="entry name" value="PGBD-like_sf"/>
</dbReference>
<evidence type="ECO:0000256" key="3">
    <source>
        <dbReference type="ARBA" id="ARBA00022679"/>
    </source>
</evidence>
<feature type="chain" id="PRO_5030746341" evidence="8">
    <location>
        <begin position="22"/>
        <end position="635"/>
    </location>
</feature>
<keyword evidence="5 7" id="KW-0573">Peptidoglycan synthesis</keyword>
<keyword evidence="3" id="KW-0808">Transferase</keyword>
<evidence type="ECO:0000256" key="7">
    <source>
        <dbReference type="PROSITE-ProRule" id="PRU01373"/>
    </source>
</evidence>
<evidence type="ECO:0000259" key="9">
    <source>
        <dbReference type="PROSITE" id="PS52029"/>
    </source>
</evidence>
<evidence type="ECO:0000256" key="6">
    <source>
        <dbReference type="ARBA" id="ARBA00023316"/>
    </source>
</evidence>
<dbReference type="GO" id="GO:0008360">
    <property type="term" value="P:regulation of cell shape"/>
    <property type="evidence" value="ECO:0007669"/>
    <property type="project" value="UniProtKB-UniRule"/>
</dbReference>
<dbReference type="AlphaFoldDB" id="A0A7W6J4E1"/>
<keyword evidence="4 7" id="KW-0133">Cell shape</keyword>
<dbReference type="PROSITE" id="PS52029">
    <property type="entry name" value="LD_TPASE"/>
    <property type="match status" value="1"/>
</dbReference>
<evidence type="ECO:0000256" key="1">
    <source>
        <dbReference type="ARBA" id="ARBA00004752"/>
    </source>
</evidence>
<proteinExistence type="inferred from homology"/>
<keyword evidence="8" id="KW-0732">Signal</keyword>
<comment type="similarity">
    <text evidence="2">Belongs to the YkuD family.</text>
</comment>
<dbReference type="PANTHER" id="PTHR41533">
    <property type="entry name" value="L,D-TRANSPEPTIDASE HI_1667-RELATED"/>
    <property type="match status" value="1"/>
</dbReference>
<sequence>MKSMKLAGALVVALSSGVVLAGAGQANAGTLLDFFFPKKPRSQTLIEQQEPMPGVREQPVPGTVAGTRSAGFADNDPLPRVKAPSYYTYKAEPMRLVASSRFADPVVTSAVSASDAPQAGIDAATDPRHFLVEAQVKATDSVAKALEAHYAAGKPLLWVSGSMMNDRARSVLRVLERADEVGLDPADYDVAVPPLNFDSADAAGRNKALMQFELTLSAKVLAYVQDAVRGRIDPNKLSGYHDFKRKDVDLDSALKLIAMSPNPGAYLESRNPSNPQFEALKAELARLKAEETGADKPIIINLQSSLKPGMSSPEVANIVAALQRHGSEGLKARHAATFASYTGTPDYTPELVALVEDYQKEAGLKPDGIVGKATAGRMMGVSNEAKIDKLVVAMEQLRWLPKDLGSRYVFINQPAFMAYYHNDNREQFSMRVVVGGPHTQTYFFNDEIETVELHPYWGVPASIIVNEMLPKLRQDPYYLDRLGYEVTYAGSKVSSADINWSDTKKVGVRQPPGSDNALGELKILFPNTHSIYMHDTPSKSFFKRDMRALSHGCIRLAEPRVMAAAVLGTTVEDIGKRLSQPGNKAISVPQKVPVYVSYFTAWPDKDGVVRYYDDVYQRDDYTRKAFATTTRARGA</sequence>
<dbReference type="InterPro" id="IPR036366">
    <property type="entry name" value="PGBDSf"/>
</dbReference>
<feature type="active site" description="Proton donor/acceptor" evidence="7">
    <location>
        <position position="534"/>
    </location>
</feature>
<accession>A0A7W6J4E1</accession>
<feature type="domain" description="L,D-TPase catalytic" evidence="9">
    <location>
        <begin position="407"/>
        <end position="574"/>
    </location>
</feature>
<dbReference type="GO" id="GO:0009252">
    <property type="term" value="P:peptidoglycan biosynthetic process"/>
    <property type="evidence" value="ECO:0007669"/>
    <property type="project" value="UniProtKB-UniPathway"/>
</dbReference>
<feature type="active site" description="Nucleophile" evidence="7">
    <location>
        <position position="553"/>
    </location>
</feature>
<evidence type="ECO:0000313" key="11">
    <source>
        <dbReference type="Proteomes" id="UP000528286"/>
    </source>
</evidence>
<dbReference type="UniPathway" id="UPA00219"/>
<comment type="pathway">
    <text evidence="1 7">Cell wall biogenesis; peptidoglycan biosynthesis.</text>
</comment>
<dbReference type="Gene3D" id="1.10.101.10">
    <property type="entry name" value="PGBD-like superfamily/PGBD"/>
    <property type="match status" value="1"/>
</dbReference>
<dbReference type="InterPro" id="IPR005490">
    <property type="entry name" value="LD_TPept_cat_dom"/>
</dbReference>
<dbReference type="PANTHER" id="PTHR41533:SF2">
    <property type="entry name" value="BLR7131 PROTEIN"/>
    <property type="match status" value="1"/>
</dbReference>
<dbReference type="InterPro" id="IPR002477">
    <property type="entry name" value="Peptidoglycan-bd-like"/>
</dbReference>
<dbReference type="GO" id="GO:0004180">
    <property type="term" value="F:carboxypeptidase activity"/>
    <property type="evidence" value="ECO:0007669"/>
    <property type="project" value="UniProtKB-ARBA"/>
</dbReference>
<dbReference type="GO" id="GO:0071555">
    <property type="term" value="P:cell wall organization"/>
    <property type="evidence" value="ECO:0007669"/>
    <property type="project" value="UniProtKB-UniRule"/>
</dbReference>
<dbReference type="GO" id="GO:0016740">
    <property type="term" value="F:transferase activity"/>
    <property type="evidence" value="ECO:0007669"/>
    <property type="project" value="UniProtKB-KW"/>
</dbReference>
<evidence type="ECO:0000313" key="10">
    <source>
        <dbReference type="EMBL" id="MBB4064575.1"/>
    </source>
</evidence>
<evidence type="ECO:0000256" key="2">
    <source>
        <dbReference type="ARBA" id="ARBA00005992"/>
    </source>
</evidence>
<feature type="signal peptide" evidence="8">
    <location>
        <begin position="1"/>
        <end position="21"/>
    </location>
</feature>
<evidence type="ECO:0000256" key="8">
    <source>
        <dbReference type="SAM" id="SignalP"/>
    </source>
</evidence>
<evidence type="ECO:0000256" key="4">
    <source>
        <dbReference type="ARBA" id="ARBA00022960"/>
    </source>
</evidence>
<dbReference type="Pfam" id="PF03734">
    <property type="entry name" value="YkuD"/>
    <property type="match status" value="1"/>
</dbReference>
<dbReference type="CDD" id="cd16913">
    <property type="entry name" value="YkuD_like"/>
    <property type="match status" value="1"/>
</dbReference>
<dbReference type="Pfam" id="PF20142">
    <property type="entry name" value="Scaffold"/>
    <property type="match status" value="1"/>
</dbReference>
<dbReference type="SUPFAM" id="SSF141523">
    <property type="entry name" value="L,D-transpeptidase catalytic domain-like"/>
    <property type="match status" value="1"/>
</dbReference>
<dbReference type="Proteomes" id="UP000528286">
    <property type="component" value="Unassembled WGS sequence"/>
</dbReference>
<gene>
    <name evidence="10" type="ORF">GGR23_001762</name>
</gene>
<dbReference type="SUPFAM" id="SSF47090">
    <property type="entry name" value="PGBD-like"/>
    <property type="match status" value="1"/>
</dbReference>
<keyword evidence="11" id="KW-1185">Reference proteome</keyword>
<reference evidence="10 11" key="1">
    <citation type="submission" date="2020-08" db="EMBL/GenBank/DDBJ databases">
        <title>Genomic Encyclopedia of Type Strains, Phase IV (KMG-IV): sequencing the most valuable type-strain genomes for metagenomic binning, comparative biology and taxonomic classification.</title>
        <authorList>
            <person name="Goeker M."/>
        </authorList>
    </citation>
    <scope>NUCLEOTIDE SEQUENCE [LARGE SCALE GENOMIC DNA]</scope>
    <source>
        <strain evidence="10 11">DSM 29853</strain>
    </source>
</reference>
<organism evidence="10 11">
    <name type="scientific">Gellertiella hungarica</name>
    <dbReference type="NCBI Taxonomy" id="1572859"/>
    <lineage>
        <taxon>Bacteria</taxon>
        <taxon>Pseudomonadati</taxon>
        <taxon>Pseudomonadota</taxon>
        <taxon>Alphaproteobacteria</taxon>
        <taxon>Hyphomicrobiales</taxon>
        <taxon>Rhizobiaceae</taxon>
        <taxon>Gellertiella</taxon>
    </lineage>
</organism>
<dbReference type="RefSeq" id="WP_183365838.1">
    <property type="nucleotide sequence ID" value="NZ_JACIEZ010000003.1"/>
</dbReference>
<dbReference type="InterPro" id="IPR038063">
    <property type="entry name" value="Transpep_catalytic_dom"/>
</dbReference>
<comment type="caution">
    <text evidence="10">The sequence shown here is derived from an EMBL/GenBank/DDBJ whole genome shotgun (WGS) entry which is preliminary data.</text>
</comment>
<dbReference type="Pfam" id="PF01471">
    <property type="entry name" value="PG_binding_1"/>
    <property type="match status" value="1"/>
</dbReference>
<keyword evidence="6 7" id="KW-0961">Cell wall biogenesis/degradation</keyword>
<evidence type="ECO:0000256" key="5">
    <source>
        <dbReference type="ARBA" id="ARBA00022984"/>
    </source>
</evidence>
<dbReference type="EMBL" id="JACIEZ010000003">
    <property type="protein sequence ID" value="MBB4064575.1"/>
    <property type="molecule type" value="Genomic_DNA"/>
</dbReference>
<dbReference type="Gene3D" id="2.40.440.10">
    <property type="entry name" value="L,D-transpeptidase catalytic domain-like"/>
    <property type="match status" value="1"/>
</dbReference>
<dbReference type="InterPro" id="IPR052905">
    <property type="entry name" value="LD-transpeptidase_YkuD-like"/>
</dbReference>